<evidence type="ECO:0000313" key="4">
    <source>
        <dbReference type="Proteomes" id="UP000347383"/>
    </source>
</evidence>
<dbReference type="InterPro" id="IPR032465">
    <property type="entry name" value="ACMSD"/>
</dbReference>
<dbReference type="InterPro" id="IPR032466">
    <property type="entry name" value="Metal_Hydrolase"/>
</dbReference>
<accession>A0A9X7RZ09</accession>
<dbReference type="EMBL" id="CP033165">
    <property type="protein sequence ID" value="QGH02854.1"/>
    <property type="molecule type" value="Genomic_DNA"/>
</dbReference>
<dbReference type="GO" id="GO:0005737">
    <property type="term" value="C:cytoplasm"/>
    <property type="evidence" value="ECO:0007669"/>
    <property type="project" value="TreeGrafter"/>
</dbReference>
<sequence length="324" mass="36515">MTQTAIDTHAHLWSDEYLDLLESLGGKGIAIAKGLNASGEPQDLAKRLDMMDKAGVDYQVLSATPQVPQFGKPQEALAAAEMINNFYHTIIDQQPDRFRAYGVVPLPHVEEAIQEGKRIIEELGFLGIAVNTVLETGQSIADDAFLPFFEAMDALGAIIYIHPTGCGALSPMVNDYDQEWVVGAPIEDMLATLQLLKREFPQKFPHLRFHIAHLGGGISFQMQRILDNYEDWHSFSHHPLETLQKHFWFDTANFLEASLLHSNEILGNQRLLAGSDFPYFQDQKYTRAFSYIREANLTDNQKTAILETNAKTLYGKRWSLSKPH</sequence>
<dbReference type="GO" id="GO:0016831">
    <property type="term" value="F:carboxy-lyase activity"/>
    <property type="evidence" value="ECO:0007669"/>
    <property type="project" value="InterPro"/>
</dbReference>
<proteinExistence type="predicted"/>
<dbReference type="PANTHER" id="PTHR21240:SF28">
    <property type="entry name" value="ISO-OROTATE DECARBOXYLASE (EUROFUNG)"/>
    <property type="match status" value="1"/>
</dbReference>
<protein>
    <submittedName>
        <fullName evidence="3">Amidohydrolase</fullName>
    </submittedName>
</protein>
<dbReference type="PANTHER" id="PTHR21240">
    <property type="entry name" value="2-AMINO-3-CARBOXYLMUCONATE-6-SEMIALDEHYDE DECARBOXYLASE"/>
    <property type="match status" value="1"/>
</dbReference>
<dbReference type="Pfam" id="PF04909">
    <property type="entry name" value="Amidohydro_2"/>
    <property type="match status" value="1"/>
</dbReference>
<dbReference type="AlphaFoldDB" id="A0A9X7RZ09"/>
<name>A0A9X7RZ09_STRDY</name>
<dbReference type="Proteomes" id="UP000347383">
    <property type="component" value="Chromosome"/>
</dbReference>
<dbReference type="InterPro" id="IPR006680">
    <property type="entry name" value="Amidohydro-rel"/>
</dbReference>
<dbReference type="GO" id="GO:0019748">
    <property type="term" value="P:secondary metabolic process"/>
    <property type="evidence" value="ECO:0007669"/>
    <property type="project" value="TreeGrafter"/>
</dbReference>
<dbReference type="RefSeq" id="WP_154412399.1">
    <property type="nucleotide sequence ID" value="NZ_CP033165.1"/>
</dbReference>
<evidence type="ECO:0000259" key="2">
    <source>
        <dbReference type="Pfam" id="PF04909"/>
    </source>
</evidence>
<gene>
    <name evidence="3" type="ORF">EA457_10110</name>
</gene>
<dbReference type="SUPFAM" id="SSF51556">
    <property type="entry name" value="Metallo-dependent hydrolases"/>
    <property type="match status" value="1"/>
</dbReference>
<keyword evidence="1" id="KW-0456">Lyase</keyword>
<dbReference type="Gene3D" id="3.20.20.140">
    <property type="entry name" value="Metal-dependent hydrolases"/>
    <property type="match status" value="1"/>
</dbReference>
<dbReference type="GO" id="GO:0016787">
    <property type="term" value="F:hydrolase activity"/>
    <property type="evidence" value="ECO:0007669"/>
    <property type="project" value="InterPro"/>
</dbReference>
<evidence type="ECO:0000256" key="1">
    <source>
        <dbReference type="ARBA" id="ARBA00023239"/>
    </source>
</evidence>
<organism evidence="3 4">
    <name type="scientific">Streptococcus dysgalactiae subsp. dysgalactiae</name>
    <dbReference type="NCBI Taxonomy" id="99822"/>
    <lineage>
        <taxon>Bacteria</taxon>
        <taxon>Bacillati</taxon>
        <taxon>Bacillota</taxon>
        <taxon>Bacilli</taxon>
        <taxon>Lactobacillales</taxon>
        <taxon>Streptococcaceae</taxon>
        <taxon>Streptococcus</taxon>
    </lineage>
</organism>
<feature type="domain" description="Amidohydrolase-related" evidence="2">
    <location>
        <begin position="6"/>
        <end position="315"/>
    </location>
</feature>
<evidence type="ECO:0000313" key="3">
    <source>
        <dbReference type="EMBL" id="QGH02854.1"/>
    </source>
</evidence>
<dbReference type="CDD" id="cd01292">
    <property type="entry name" value="metallo-dependent_hydrolases"/>
    <property type="match status" value="1"/>
</dbReference>
<reference evidence="3 4" key="1">
    <citation type="submission" date="2018-10" db="EMBL/GenBank/DDBJ databases">
        <title>Comparative Genomics Analysis of the Streptococcus dysgalactiae subspecies dysgalactiae.</title>
        <authorList>
            <person name="Koh T.H."/>
            <person name="Abdul Rahman N."/>
            <person name="Sessions O.M."/>
        </authorList>
    </citation>
    <scope>NUCLEOTIDE SEQUENCE [LARGE SCALE GENOMIC DNA]</scope>
    <source>
        <strain evidence="3 4">DB60705-15</strain>
    </source>
</reference>